<keyword evidence="5 12" id="KW-0813">Transport</keyword>
<dbReference type="GO" id="GO:0042301">
    <property type="term" value="F:phosphate ion binding"/>
    <property type="evidence" value="ECO:0007669"/>
    <property type="project" value="UniProtKB-UniRule"/>
</dbReference>
<dbReference type="EMBL" id="PTIS01000001">
    <property type="protein sequence ID" value="PPK49635.1"/>
    <property type="molecule type" value="Genomic_DNA"/>
</dbReference>
<dbReference type="InterPro" id="IPR024370">
    <property type="entry name" value="PBP_domain"/>
</dbReference>
<keyword evidence="8" id="KW-0732">Signal</keyword>
<keyword evidence="9" id="KW-0472">Membrane</keyword>
<comment type="subunit">
    <text evidence="4 12">The complex is composed of two ATP-binding proteins (PstB), two transmembrane proteins (PstC and PstA) and a solute-binding protein (PstS).</text>
</comment>
<dbReference type="Proteomes" id="UP000239863">
    <property type="component" value="Unassembled WGS sequence"/>
</dbReference>
<keyword evidence="10 12" id="KW-0564">Palmitate</keyword>
<accession>A0A2S6G1I8</accession>
<dbReference type="OrthoDB" id="9790048at2"/>
<sequence>MNKNVSKFIKTGLSIVLIGGILAGCSTKSENKESENKESENKIEGSITATGSTALQPLAQQIAKMFNEKNPNATINVQGGGSGTGLKDVSAGNADIGNSDVFAEEKLDEDKAKELIDNKVCVVGFAAVANSKVTLNSLTKDQLIDIFTGKIVNWKELGGDDIKITIISRPDSSGTKATFKKYALDGAKEATGEALKEDSSGAVAKAVKETEGSISYLASSYLSNEKNLEGIKVLKYEDVEMSKENITTGKYPIWSYEHMYTKGEAAGVTKAYIEFFATDEAKSTMEKLGYYPTSDMKVTRDK</sequence>
<dbReference type="CDD" id="cd13653">
    <property type="entry name" value="PBP2_phosphate_like_1"/>
    <property type="match status" value="1"/>
</dbReference>
<dbReference type="RefSeq" id="WP_104408987.1">
    <property type="nucleotide sequence ID" value="NZ_PTIS01000001.1"/>
</dbReference>
<dbReference type="GO" id="GO:0005886">
    <property type="term" value="C:plasma membrane"/>
    <property type="evidence" value="ECO:0007669"/>
    <property type="project" value="UniProtKB-SubCell"/>
</dbReference>
<dbReference type="NCBIfam" id="TIGR02136">
    <property type="entry name" value="ptsS_2"/>
    <property type="match status" value="1"/>
</dbReference>
<evidence type="ECO:0000256" key="12">
    <source>
        <dbReference type="RuleBase" id="RU367119"/>
    </source>
</evidence>
<gene>
    <name evidence="14" type="ORF">BD821_101298</name>
</gene>
<keyword evidence="7 12" id="KW-0592">Phosphate transport</keyword>
<comment type="subcellular location">
    <subcellularLocation>
        <location evidence="2 12">Cell membrane</location>
        <topology evidence="2 12">Lipid-anchor</topology>
    </subcellularLocation>
</comment>
<evidence type="ECO:0000256" key="5">
    <source>
        <dbReference type="ARBA" id="ARBA00022448"/>
    </source>
</evidence>
<dbReference type="PROSITE" id="PS51257">
    <property type="entry name" value="PROKAR_LIPOPROTEIN"/>
    <property type="match status" value="1"/>
</dbReference>
<evidence type="ECO:0000256" key="11">
    <source>
        <dbReference type="ARBA" id="ARBA00023288"/>
    </source>
</evidence>
<evidence type="ECO:0000256" key="6">
    <source>
        <dbReference type="ARBA" id="ARBA00022475"/>
    </source>
</evidence>
<proteinExistence type="inferred from homology"/>
<dbReference type="GO" id="GO:0006817">
    <property type="term" value="P:phosphate ion transport"/>
    <property type="evidence" value="ECO:0007669"/>
    <property type="project" value="UniProtKB-UniRule"/>
</dbReference>
<evidence type="ECO:0000259" key="13">
    <source>
        <dbReference type="Pfam" id="PF12849"/>
    </source>
</evidence>
<evidence type="ECO:0000256" key="4">
    <source>
        <dbReference type="ARBA" id="ARBA00011529"/>
    </source>
</evidence>
<evidence type="ECO:0000256" key="7">
    <source>
        <dbReference type="ARBA" id="ARBA00022592"/>
    </source>
</evidence>
<comment type="similarity">
    <text evidence="3 12">Belongs to the PstS family.</text>
</comment>
<organism evidence="14 15">
    <name type="scientific">Clostridium algidicarnis DSM 15099</name>
    <dbReference type="NCBI Taxonomy" id="1121295"/>
    <lineage>
        <taxon>Bacteria</taxon>
        <taxon>Bacillati</taxon>
        <taxon>Bacillota</taxon>
        <taxon>Clostridia</taxon>
        <taxon>Eubacteriales</taxon>
        <taxon>Clostridiaceae</taxon>
        <taxon>Clostridium</taxon>
    </lineage>
</organism>
<evidence type="ECO:0000256" key="1">
    <source>
        <dbReference type="ARBA" id="ARBA00002841"/>
    </source>
</evidence>
<protein>
    <recommendedName>
        <fullName evidence="12">Phosphate-binding protein</fullName>
    </recommendedName>
</protein>
<name>A0A2S6G1I8_9CLOT</name>
<evidence type="ECO:0000256" key="3">
    <source>
        <dbReference type="ARBA" id="ARBA00008725"/>
    </source>
</evidence>
<keyword evidence="6 12" id="KW-1003">Cell membrane</keyword>
<comment type="caution">
    <text evidence="14">The sequence shown here is derived from an EMBL/GenBank/DDBJ whole genome shotgun (WGS) entry which is preliminary data.</text>
</comment>
<dbReference type="Pfam" id="PF12849">
    <property type="entry name" value="PBP_like_2"/>
    <property type="match status" value="1"/>
</dbReference>
<feature type="domain" description="PBP" evidence="13">
    <location>
        <begin position="38"/>
        <end position="280"/>
    </location>
</feature>
<evidence type="ECO:0000256" key="10">
    <source>
        <dbReference type="ARBA" id="ARBA00023139"/>
    </source>
</evidence>
<evidence type="ECO:0000256" key="2">
    <source>
        <dbReference type="ARBA" id="ARBA00004193"/>
    </source>
</evidence>
<evidence type="ECO:0000256" key="9">
    <source>
        <dbReference type="ARBA" id="ARBA00023136"/>
    </source>
</evidence>
<evidence type="ECO:0000313" key="14">
    <source>
        <dbReference type="EMBL" id="PPK49635.1"/>
    </source>
</evidence>
<dbReference type="InterPro" id="IPR050811">
    <property type="entry name" value="Phosphate_ABC_transporter"/>
</dbReference>
<evidence type="ECO:0000313" key="15">
    <source>
        <dbReference type="Proteomes" id="UP000239863"/>
    </source>
</evidence>
<dbReference type="InterPro" id="IPR011862">
    <property type="entry name" value="Phos-bd"/>
</dbReference>
<dbReference type="Gene3D" id="3.40.190.10">
    <property type="entry name" value="Periplasmic binding protein-like II"/>
    <property type="match status" value="2"/>
</dbReference>
<keyword evidence="11 12" id="KW-0449">Lipoprotein</keyword>
<comment type="function">
    <text evidence="1">Part of the ABC transporter complex PstSACB involved in phosphate import.</text>
</comment>
<dbReference type="STRING" id="37659.GCA_000703125_02652"/>
<dbReference type="SUPFAM" id="SSF53850">
    <property type="entry name" value="Periplasmic binding protein-like II"/>
    <property type="match status" value="1"/>
</dbReference>
<evidence type="ECO:0000256" key="8">
    <source>
        <dbReference type="ARBA" id="ARBA00022729"/>
    </source>
</evidence>
<reference evidence="14 15" key="1">
    <citation type="submission" date="2018-02" db="EMBL/GenBank/DDBJ databases">
        <title>Genomic Encyclopedia of Archaeal and Bacterial Type Strains, Phase II (KMG-II): from individual species to whole genera.</title>
        <authorList>
            <person name="Goeker M."/>
        </authorList>
    </citation>
    <scope>NUCLEOTIDE SEQUENCE [LARGE SCALE GENOMIC DNA]</scope>
    <source>
        <strain evidence="14 15">DSM 15099</strain>
    </source>
</reference>
<dbReference type="AlphaFoldDB" id="A0A2S6G1I8"/>
<comment type="function">
    <text evidence="12">Involved in the system for phosphate transport across the cytoplasmic membrane.</text>
</comment>
<dbReference type="PANTHER" id="PTHR30570:SF4">
    <property type="entry name" value="PHOSPHATE-BINDING PROTEIN PSTS 1"/>
    <property type="match status" value="1"/>
</dbReference>
<dbReference type="PANTHER" id="PTHR30570">
    <property type="entry name" value="PERIPLASMIC PHOSPHATE BINDING COMPONENT OF PHOSPHATE ABC TRANSPORTER"/>
    <property type="match status" value="1"/>
</dbReference>